<dbReference type="GO" id="GO:0016301">
    <property type="term" value="F:kinase activity"/>
    <property type="evidence" value="ECO:0007669"/>
    <property type="project" value="UniProtKB-KW"/>
</dbReference>
<evidence type="ECO:0000259" key="7">
    <source>
        <dbReference type="Pfam" id="PF00294"/>
    </source>
</evidence>
<proteinExistence type="inferred from homology"/>
<name>A0ABW2STT6_9ACTN</name>
<feature type="region of interest" description="Disordered" evidence="6">
    <location>
        <begin position="311"/>
        <end position="347"/>
    </location>
</feature>
<dbReference type="CDD" id="cd01167">
    <property type="entry name" value="bac_FRK"/>
    <property type="match status" value="1"/>
</dbReference>
<dbReference type="InterPro" id="IPR002173">
    <property type="entry name" value="Carboh/pur_kinase_PfkB_CS"/>
</dbReference>
<protein>
    <submittedName>
        <fullName evidence="8">Carbohydrate kinase</fullName>
        <ecNumber evidence="8">2.7.1.-</ecNumber>
    </submittedName>
</protein>
<dbReference type="PROSITE" id="PS00584">
    <property type="entry name" value="PFKB_KINASES_2"/>
    <property type="match status" value="1"/>
</dbReference>
<dbReference type="Proteomes" id="UP001596514">
    <property type="component" value="Unassembled WGS sequence"/>
</dbReference>
<evidence type="ECO:0000256" key="5">
    <source>
        <dbReference type="ARBA" id="ARBA00022840"/>
    </source>
</evidence>
<keyword evidence="5" id="KW-0067">ATP-binding</keyword>
<dbReference type="RefSeq" id="WP_386274271.1">
    <property type="nucleotide sequence ID" value="NZ_JBHSIJ010000002.1"/>
</dbReference>
<dbReference type="Pfam" id="PF00294">
    <property type="entry name" value="PfkB"/>
    <property type="match status" value="1"/>
</dbReference>
<dbReference type="InterPro" id="IPR011611">
    <property type="entry name" value="PfkB_dom"/>
</dbReference>
<dbReference type="EMBL" id="JBHTEE010000001">
    <property type="protein sequence ID" value="MFC7599710.1"/>
    <property type="molecule type" value="Genomic_DNA"/>
</dbReference>
<comment type="caution">
    <text evidence="8">The sequence shown here is derived from an EMBL/GenBank/DDBJ whole genome shotgun (WGS) entry which is preliminary data.</text>
</comment>
<keyword evidence="3" id="KW-0547">Nucleotide-binding</keyword>
<reference evidence="9" key="1">
    <citation type="journal article" date="2019" name="Int. J. Syst. Evol. Microbiol.">
        <title>The Global Catalogue of Microorganisms (GCM) 10K type strain sequencing project: providing services to taxonomists for standard genome sequencing and annotation.</title>
        <authorList>
            <consortium name="The Broad Institute Genomics Platform"/>
            <consortium name="The Broad Institute Genome Sequencing Center for Infectious Disease"/>
            <person name="Wu L."/>
            <person name="Ma J."/>
        </authorList>
    </citation>
    <scope>NUCLEOTIDE SEQUENCE [LARGE SCALE GENOMIC DNA]</scope>
    <source>
        <strain evidence="9">JCM 10083</strain>
    </source>
</reference>
<dbReference type="PANTHER" id="PTHR43085:SF1">
    <property type="entry name" value="PSEUDOURIDINE KINASE-RELATED"/>
    <property type="match status" value="1"/>
</dbReference>
<dbReference type="InterPro" id="IPR050306">
    <property type="entry name" value="PfkB_Carbo_kinase"/>
</dbReference>
<gene>
    <name evidence="8" type="ORF">ACFQVD_06260</name>
</gene>
<evidence type="ECO:0000313" key="8">
    <source>
        <dbReference type="EMBL" id="MFC7599710.1"/>
    </source>
</evidence>
<evidence type="ECO:0000256" key="2">
    <source>
        <dbReference type="ARBA" id="ARBA00022679"/>
    </source>
</evidence>
<evidence type="ECO:0000256" key="3">
    <source>
        <dbReference type="ARBA" id="ARBA00022741"/>
    </source>
</evidence>
<feature type="compositionally biased region" description="Basic and acidic residues" evidence="6">
    <location>
        <begin position="338"/>
        <end position="347"/>
    </location>
</feature>
<keyword evidence="2 8" id="KW-0808">Transferase</keyword>
<sequence length="347" mass="35917">MFEDSCGPSRGDGPAMITVIGESVVDMVAEGGGRAYTGHPGGSPLNVAVGLARLGDPTAFVARLSTGVLGRTLRAHAAANGVDLRWAVPASEPATLAIVSVDEAGQAAYDFYVEGTADWQWGDGEPHLPAETRVVHTGSVAAWRPPGGDRIAGAVARARAEGRVLISYDPNIRPALLDDPASARPLIERYVTLAHVVKVSEEDLSWLYPNRPAGEVAREWLGLGPDLVVVTYGGEGCLGLTRGGHALRRPAIPVQVVDTVGAGDAFTAGLLDGLLRGGHATPALIGELSEAELTGILDQAATVAGLTCRRAGANPPTRAELRAAQGPDHRYRRPAGPPDRDGGAGGR</sequence>
<keyword evidence="9" id="KW-1185">Reference proteome</keyword>
<evidence type="ECO:0000256" key="4">
    <source>
        <dbReference type="ARBA" id="ARBA00022777"/>
    </source>
</evidence>
<dbReference type="EC" id="2.7.1.-" evidence="8"/>
<dbReference type="SUPFAM" id="SSF53613">
    <property type="entry name" value="Ribokinase-like"/>
    <property type="match status" value="1"/>
</dbReference>
<dbReference type="Gene3D" id="3.40.1190.20">
    <property type="match status" value="1"/>
</dbReference>
<organism evidence="8 9">
    <name type="scientific">Streptosporangium amethystogenes subsp. fukuiense</name>
    <dbReference type="NCBI Taxonomy" id="698418"/>
    <lineage>
        <taxon>Bacteria</taxon>
        <taxon>Bacillati</taxon>
        <taxon>Actinomycetota</taxon>
        <taxon>Actinomycetes</taxon>
        <taxon>Streptosporangiales</taxon>
        <taxon>Streptosporangiaceae</taxon>
        <taxon>Streptosporangium</taxon>
    </lineage>
</organism>
<dbReference type="InterPro" id="IPR029056">
    <property type="entry name" value="Ribokinase-like"/>
</dbReference>
<comment type="similarity">
    <text evidence="1">Belongs to the carbohydrate kinase PfkB family.</text>
</comment>
<feature type="domain" description="Carbohydrate kinase PfkB" evidence="7">
    <location>
        <begin position="17"/>
        <end position="316"/>
    </location>
</feature>
<dbReference type="PANTHER" id="PTHR43085">
    <property type="entry name" value="HEXOKINASE FAMILY MEMBER"/>
    <property type="match status" value="1"/>
</dbReference>
<evidence type="ECO:0000256" key="1">
    <source>
        <dbReference type="ARBA" id="ARBA00010688"/>
    </source>
</evidence>
<accession>A0ABW2STT6</accession>
<keyword evidence="4 8" id="KW-0418">Kinase</keyword>
<evidence type="ECO:0000256" key="6">
    <source>
        <dbReference type="SAM" id="MobiDB-lite"/>
    </source>
</evidence>
<evidence type="ECO:0000313" key="9">
    <source>
        <dbReference type="Proteomes" id="UP001596514"/>
    </source>
</evidence>